<evidence type="ECO:0000256" key="1">
    <source>
        <dbReference type="ARBA" id="ARBA00004141"/>
    </source>
</evidence>
<dbReference type="EC" id="2.3.1.-" evidence="12"/>
<evidence type="ECO:0000256" key="2">
    <source>
        <dbReference type="ARBA" id="ARBA00007263"/>
    </source>
</evidence>
<dbReference type="GO" id="GO:0005789">
    <property type="term" value="C:endoplasmic reticulum membrane"/>
    <property type="evidence" value="ECO:0007669"/>
    <property type="project" value="TreeGrafter"/>
</dbReference>
<keyword evidence="14" id="KW-1185">Reference proteome</keyword>
<keyword evidence="9 12" id="KW-0472">Membrane</keyword>
<dbReference type="PANTHER" id="PTHR11157">
    <property type="entry name" value="FATTY ACID ACYL TRANSFERASE-RELATED"/>
    <property type="match status" value="1"/>
</dbReference>
<dbReference type="GO" id="GO:0009922">
    <property type="term" value="F:fatty acid elongase activity"/>
    <property type="evidence" value="ECO:0007669"/>
    <property type="project" value="UniProtKB-EC"/>
</dbReference>
<dbReference type="InterPro" id="IPR002076">
    <property type="entry name" value="ELO_fam"/>
</dbReference>
<evidence type="ECO:0000256" key="11">
    <source>
        <dbReference type="ARBA" id="ARBA00047375"/>
    </source>
</evidence>
<feature type="transmembrane region" description="Helical" evidence="12">
    <location>
        <begin position="118"/>
        <end position="138"/>
    </location>
</feature>
<organism evidence="13 14">
    <name type="scientific">Cyanidium caldarium</name>
    <name type="common">Red alga</name>
    <dbReference type="NCBI Taxonomy" id="2771"/>
    <lineage>
        <taxon>Eukaryota</taxon>
        <taxon>Rhodophyta</taxon>
        <taxon>Bangiophyceae</taxon>
        <taxon>Cyanidiales</taxon>
        <taxon>Cyanidiaceae</taxon>
        <taxon>Cyanidium</taxon>
    </lineage>
</organism>
<dbReference type="AlphaFoldDB" id="A0AAV9IW53"/>
<evidence type="ECO:0000256" key="9">
    <source>
        <dbReference type="ARBA" id="ARBA00023136"/>
    </source>
</evidence>
<feature type="transmembrane region" description="Helical" evidence="12">
    <location>
        <begin position="71"/>
        <end position="98"/>
    </location>
</feature>
<feature type="transmembrane region" description="Helical" evidence="12">
    <location>
        <begin position="169"/>
        <end position="188"/>
    </location>
</feature>
<evidence type="ECO:0000256" key="7">
    <source>
        <dbReference type="ARBA" id="ARBA00022989"/>
    </source>
</evidence>
<evidence type="ECO:0000256" key="4">
    <source>
        <dbReference type="ARBA" id="ARBA00022679"/>
    </source>
</evidence>
<evidence type="ECO:0000313" key="13">
    <source>
        <dbReference type="EMBL" id="KAK4536391.1"/>
    </source>
</evidence>
<comment type="caution">
    <text evidence="13">The sequence shown here is derived from an EMBL/GenBank/DDBJ whole genome shotgun (WGS) entry which is preliminary data.</text>
</comment>
<dbReference type="GO" id="GO:0034626">
    <property type="term" value="P:fatty acid elongation, polyunsaturated fatty acid"/>
    <property type="evidence" value="ECO:0007669"/>
    <property type="project" value="TreeGrafter"/>
</dbReference>
<feature type="transmembrane region" description="Helical" evidence="12">
    <location>
        <begin position="29"/>
        <end position="50"/>
    </location>
</feature>
<comment type="catalytic activity">
    <reaction evidence="11">
        <text>a very-long-chain acyl-CoA + malonyl-CoA + H(+) = a very-long-chain 3-oxoacyl-CoA + CO2 + CoA</text>
        <dbReference type="Rhea" id="RHEA:32727"/>
        <dbReference type="ChEBI" id="CHEBI:15378"/>
        <dbReference type="ChEBI" id="CHEBI:16526"/>
        <dbReference type="ChEBI" id="CHEBI:57287"/>
        <dbReference type="ChEBI" id="CHEBI:57384"/>
        <dbReference type="ChEBI" id="CHEBI:90725"/>
        <dbReference type="ChEBI" id="CHEBI:90736"/>
        <dbReference type="EC" id="2.3.1.199"/>
    </reaction>
</comment>
<comment type="similarity">
    <text evidence="2 12">Belongs to the ELO family.</text>
</comment>
<dbReference type="Pfam" id="PF01151">
    <property type="entry name" value="ELO"/>
    <property type="match status" value="1"/>
</dbReference>
<evidence type="ECO:0000256" key="10">
    <source>
        <dbReference type="ARBA" id="ARBA00023160"/>
    </source>
</evidence>
<keyword evidence="7 12" id="KW-1133">Transmembrane helix</keyword>
<evidence type="ECO:0000256" key="3">
    <source>
        <dbReference type="ARBA" id="ARBA00022516"/>
    </source>
</evidence>
<dbReference type="GO" id="GO:0034625">
    <property type="term" value="P:fatty acid elongation, monounsaturated fatty acid"/>
    <property type="evidence" value="ECO:0007669"/>
    <property type="project" value="TreeGrafter"/>
</dbReference>
<evidence type="ECO:0000313" key="14">
    <source>
        <dbReference type="Proteomes" id="UP001301350"/>
    </source>
</evidence>
<comment type="catalytic activity">
    <reaction evidence="12">
        <text>an acyl-CoA + malonyl-CoA + H(+) = a 3-oxoacyl-CoA + CO2 + CoA</text>
        <dbReference type="Rhea" id="RHEA:50252"/>
        <dbReference type="ChEBI" id="CHEBI:15378"/>
        <dbReference type="ChEBI" id="CHEBI:16526"/>
        <dbReference type="ChEBI" id="CHEBI:57287"/>
        <dbReference type="ChEBI" id="CHEBI:57384"/>
        <dbReference type="ChEBI" id="CHEBI:58342"/>
        <dbReference type="ChEBI" id="CHEBI:90726"/>
    </reaction>
    <physiologicalReaction direction="left-to-right" evidence="12">
        <dbReference type="Rhea" id="RHEA:50253"/>
    </physiologicalReaction>
</comment>
<keyword evidence="4 12" id="KW-0808">Transferase</keyword>
<keyword evidence="3 12" id="KW-0444">Lipid biosynthesis</keyword>
<gene>
    <name evidence="13" type="ORF">CDCA_CDCA08G2416</name>
</gene>
<dbReference type="GO" id="GO:0030148">
    <property type="term" value="P:sphingolipid biosynthetic process"/>
    <property type="evidence" value="ECO:0007669"/>
    <property type="project" value="TreeGrafter"/>
</dbReference>
<evidence type="ECO:0000256" key="6">
    <source>
        <dbReference type="ARBA" id="ARBA00022832"/>
    </source>
</evidence>
<evidence type="ECO:0000256" key="12">
    <source>
        <dbReference type="RuleBase" id="RU361115"/>
    </source>
</evidence>
<dbReference type="PANTHER" id="PTHR11157:SF134">
    <property type="entry name" value="ELONGATION OF FATTY ACIDS PROTEIN 1-RELATED"/>
    <property type="match status" value="1"/>
</dbReference>
<name>A0AAV9IW53_CYACA</name>
<accession>A0AAV9IW53</accession>
<comment type="subcellular location">
    <subcellularLocation>
        <location evidence="1">Membrane</location>
        <topology evidence="1">Multi-pass membrane protein</topology>
    </subcellularLocation>
</comment>
<evidence type="ECO:0000256" key="5">
    <source>
        <dbReference type="ARBA" id="ARBA00022692"/>
    </source>
</evidence>
<feature type="transmembrane region" description="Helical" evidence="12">
    <location>
        <begin position="208"/>
        <end position="228"/>
    </location>
</feature>
<proteinExistence type="inferred from homology"/>
<dbReference type="EMBL" id="JANCYW010000008">
    <property type="protein sequence ID" value="KAK4536391.1"/>
    <property type="molecule type" value="Genomic_DNA"/>
</dbReference>
<dbReference type="GO" id="GO:0019367">
    <property type="term" value="P:fatty acid elongation, saturated fatty acid"/>
    <property type="evidence" value="ECO:0007669"/>
    <property type="project" value="TreeGrafter"/>
</dbReference>
<protein>
    <recommendedName>
        <fullName evidence="12">Elongation of fatty acids protein</fullName>
        <ecNumber evidence="12">2.3.1.-</ecNumber>
    </recommendedName>
</protein>
<dbReference type="GO" id="GO:0042761">
    <property type="term" value="P:very long-chain fatty acid biosynthetic process"/>
    <property type="evidence" value="ECO:0007669"/>
    <property type="project" value="TreeGrafter"/>
</dbReference>
<keyword evidence="6 12" id="KW-0276">Fatty acid metabolism</keyword>
<evidence type="ECO:0000256" key="8">
    <source>
        <dbReference type="ARBA" id="ARBA00023098"/>
    </source>
</evidence>
<sequence>MVTHSVRVAAQQALQQGSLDGLRSFRFRYGATALSTWYIPVGTCLLYYAMQRIVQAIMRKRQAPRLNYIMFVYNLLMSAGSAVLFTAMSAVLLERWLVFSVRDLVCSAAMHDDGRLQFMYWINYLFKYVELLDTLFLAVRKRRIIFLHSYHHAATLLLCWSQQVEHSTVQWVVIYINLGVHVLMYYYYGVAVMGIKPWWRKHLTKLQIAQFVIDLVACSYAYGVHTVYGFGACHGTPTGAYTGIAILASYLLLFVKFYIDTYKRPPKHLKE</sequence>
<keyword evidence="5 12" id="KW-0812">Transmembrane</keyword>
<keyword evidence="8 12" id="KW-0443">Lipid metabolism</keyword>
<keyword evidence="10 12" id="KW-0275">Fatty acid biosynthesis</keyword>
<feature type="transmembrane region" description="Helical" evidence="12">
    <location>
        <begin position="240"/>
        <end position="259"/>
    </location>
</feature>
<reference evidence="13 14" key="1">
    <citation type="submission" date="2022-07" db="EMBL/GenBank/DDBJ databases">
        <title>Genome-wide signatures of adaptation to extreme environments.</title>
        <authorList>
            <person name="Cho C.H."/>
            <person name="Yoon H.S."/>
        </authorList>
    </citation>
    <scope>NUCLEOTIDE SEQUENCE [LARGE SCALE GENOMIC DNA]</scope>
    <source>
        <strain evidence="13 14">DBV 063 E5</strain>
    </source>
</reference>
<dbReference type="Proteomes" id="UP001301350">
    <property type="component" value="Unassembled WGS sequence"/>
</dbReference>